<evidence type="ECO:0000256" key="4">
    <source>
        <dbReference type="ARBA" id="ARBA00022989"/>
    </source>
</evidence>
<dbReference type="Proteomes" id="UP001597040">
    <property type="component" value="Unassembled WGS sequence"/>
</dbReference>
<reference evidence="9" key="1">
    <citation type="journal article" date="2019" name="Int. J. Syst. Evol. Microbiol.">
        <title>The Global Catalogue of Microorganisms (GCM) 10K type strain sequencing project: providing services to taxonomists for standard genome sequencing and annotation.</title>
        <authorList>
            <consortium name="The Broad Institute Genomics Platform"/>
            <consortium name="The Broad Institute Genome Sequencing Center for Infectious Disease"/>
            <person name="Wu L."/>
            <person name="Ma J."/>
        </authorList>
    </citation>
    <scope>NUCLEOTIDE SEQUENCE [LARGE SCALE GENOMIC DNA]</scope>
    <source>
        <strain evidence="9">CCUG 56754</strain>
    </source>
</reference>
<protein>
    <submittedName>
        <fullName evidence="8">PspC domain-containing protein</fullName>
    </submittedName>
</protein>
<evidence type="ECO:0000256" key="1">
    <source>
        <dbReference type="ARBA" id="ARBA00004162"/>
    </source>
</evidence>
<dbReference type="RefSeq" id="WP_390362216.1">
    <property type="nucleotide sequence ID" value="NZ_JBHTKJ010000026.1"/>
</dbReference>
<dbReference type="EMBL" id="JBHTKJ010000026">
    <property type="protein sequence ID" value="MFD1038853.1"/>
    <property type="molecule type" value="Genomic_DNA"/>
</dbReference>
<evidence type="ECO:0000259" key="7">
    <source>
        <dbReference type="Pfam" id="PF04024"/>
    </source>
</evidence>
<gene>
    <name evidence="8" type="ORF">ACFQ3N_10700</name>
</gene>
<evidence type="ECO:0000313" key="8">
    <source>
        <dbReference type="EMBL" id="MFD1038853.1"/>
    </source>
</evidence>
<comment type="caution">
    <text evidence="8">The sequence shown here is derived from an EMBL/GenBank/DDBJ whole genome shotgun (WGS) entry which is preliminary data.</text>
</comment>
<evidence type="ECO:0000256" key="2">
    <source>
        <dbReference type="ARBA" id="ARBA00022475"/>
    </source>
</evidence>
<dbReference type="InterPro" id="IPR052027">
    <property type="entry name" value="PspC"/>
</dbReference>
<accession>A0ABW3LLA7</accession>
<dbReference type="PANTHER" id="PTHR33885">
    <property type="entry name" value="PHAGE SHOCK PROTEIN C"/>
    <property type="match status" value="1"/>
</dbReference>
<evidence type="ECO:0000313" key="9">
    <source>
        <dbReference type="Proteomes" id="UP001597040"/>
    </source>
</evidence>
<evidence type="ECO:0000256" key="6">
    <source>
        <dbReference type="SAM" id="Phobius"/>
    </source>
</evidence>
<proteinExistence type="predicted"/>
<keyword evidence="2" id="KW-1003">Cell membrane</keyword>
<dbReference type="InterPro" id="IPR007168">
    <property type="entry name" value="Phageshock_PspC_N"/>
</dbReference>
<dbReference type="Pfam" id="PF04024">
    <property type="entry name" value="PspC"/>
    <property type="match status" value="1"/>
</dbReference>
<comment type="subcellular location">
    <subcellularLocation>
        <location evidence="1">Cell membrane</location>
        <topology evidence="1">Single-pass membrane protein</topology>
    </subcellularLocation>
</comment>
<keyword evidence="9" id="KW-1185">Reference proteome</keyword>
<keyword evidence="5 6" id="KW-0472">Membrane</keyword>
<feature type="domain" description="Phage shock protein PspC N-terminal" evidence="7">
    <location>
        <begin position="2"/>
        <end position="60"/>
    </location>
</feature>
<keyword evidence="4 6" id="KW-1133">Transmembrane helix</keyword>
<feature type="transmembrane region" description="Helical" evidence="6">
    <location>
        <begin position="33"/>
        <end position="57"/>
    </location>
</feature>
<keyword evidence="3 6" id="KW-0812">Transmembrane</keyword>
<sequence length="64" mass="7341">MKRLYRSSNERMLGGVLGGLAEYFNIDATIVRLVFIVGLFMSAFTLLFVYIVAIFIIPDEREIH</sequence>
<organism evidence="8 9">
    <name type="scientific">Virgibacillus byunsanensis</name>
    <dbReference type="NCBI Taxonomy" id="570945"/>
    <lineage>
        <taxon>Bacteria</taxon>
        <taxon>Bacillati</taxon>
        <taxon>Bacillota</taxon>
        <taxon>Bacilli</taxon>
        <taxon>Bacillales</taxon>
        <taxon>Bacillaceae</taxon>
        <taxon>Virgibacillus</taxon>
    </lineage>
</organism>
<name>A0ABW3LLA7_9BACI</name>
<dbReference type="PANTHER" id="PTHR33885:SF3">
    <property type="entry name" value="PHAGE SHOCK PROTEIN C"/>
    <property type="match status" value="1"/>
</dbReference>
<evidence type="ECO:0000256" key="5">
    <source>
        <dbReference type="ARBA" id="ARBA00023136"/>
    </source>
</evidence>
<evidence type="ECO:0000256" key="3">
    <source>
        <dbReference type="ARBA" id="ARBA00022692"/>
    </source>
</evidence>